<dbReference type="SUPFAM" id="SSF53474">
    <property type="entry name" value="alpha/beta-Hydrolases"/>
    <property type="match status" value="1"/>
</dbReference>
<organism evidence="7 8">
    <name type="scientific">Haemaphysalis longicornis</name>
    <name type="common">Bush tick</name>
    <dbReference type="NCBI Taxonomy" id="44386"/>
    <lineage>
        <taxon>Eukaryota</taxon>
        <taxon>Metazoa</taxon>
        <taxon>Ecdysozoa</taxon>
        <taxon>Arthropoda</taxon>
        <taxon>Chelicerata</taxon>
        <taxon>Arachnida</taxon>
        <taxon>Acari</taxon>
        <taxon>Parasitiformes</taxon>
        <taxon>Ixodida</taxon>
        <taxon>Ixodoidea</taxon>
        <taxon>Ixodidae</taxon>
        <taxon>Haemaphysalinae</taxon>
        <taxon>Haemaphysalis</taxon>
    </lineage>
</organism>
<gene>
    <name evidence="7" type="ORF">HPB48_010435</name>
</gene>
<dbReference type="AlphaFoldDB" id="A0A9J6FUE7"/>
<keyword evidence="5" id="KW-0378">Hydrolase</keyword>
<evidence type="ECO:0000256" key="2">
    <source>
        <dbReference type="ARBA" id="ARBA00022645"/>
    </source>
</evidence>
<dbReference type="PANTHER" id="PTHR11802">
    <property type="entry name" value="SERINE PROTEASE FAMILY S10 SERINE CARBOXYPEPTIDASE"/>
    <property type="match status" value="1"/>
</dbReference>
<dbReference type="GO" id="GO:0006508">
    <property type="term" value="P:proteolysis"/>
    <property type="evidence" value="ECO:0007669"/>
    <property type="project" value="UniProtKB-KW"/>
</dbReference>
<keyword evidence="2" id="KW-0121">Carboxypeptidase</keyword>
<keyword evidence="6" id="KW-0325">Glycoprotein</keyword>
<protein>
    <submittedName>
        <fullName evidence="7">Uncharacterized protein</fullName>
    </submittedName>
</protein>
<name>A0A9J6FUE7_HAELO</name>
<dbReference type="InterPro" id="IPR029058">
    <property type="entry name" value="AB_hydrolase_fold"/>
</dbReference>
<evidence type="ECO:0000256" key="4">
    <source>
        <dbReference type="ARBA" id="ARBA00022729"/>
    </source>
</evidence>
<comment type="caution">
    <text evidence="7">The sequence shown here is derived from an EMBL/GenBank/DDBJ whole genome shotgun (WGS) entry which is preliminary data.</text>
</comment>
<dbReference type="VEuPathDB" id="VectorBase:HLOH_063931"/>
<proteinExistence type="inferred from homology"/>
<dbReference type="PANTHER" id="PTHR11802:SF3">
    <property type="entry name" value="RETINOID-INDUCIBLE SERINE CARBOXYPEPTIDASE"/>
    <property type="match status" value="1"/>
</dbReference>
<evidence type="ECO:0000256" key="3">
    <source>
        <dbReference type="ARBA" id="ARBA00022670"/>
    </source>
</evidence>
<evidence type="ECO:0000256" key="5">
    <source>
        <dbReference type="ARBA" id="ARBA00022801"/>
    </source>
</evidence>
<evidence type="ECO:0000256" key="6">
    <source>
        <dbReference type="ARBA" id="ARBA00023180"/>
    </source>
</evidence>
<reference evidence="7 8" key="1">
    <citation type="journal article" date="2020" name="Cell">
        <title>Large-Scale Comparative Analyses of Tick Genomes Elucidate Their Genetic Diversity and Vector Capacities.</title>
        <authorList>
            <consortium name="Tick Genome and Microbiome Consortium (TIGMIC)"/>
            <person name="Jia N."/>
            <person name="Wang J."/>
            <person name="Shi W."/>
            <person name="Du L."/>
            <person name="Sun Y."/>
            <person name="Zhan W."/>
            <person name="Jiang J.F."/>
            <person name="Wang Q."/>
            <person name="Zhang B."/>
            <person name="Ji P."/>
            <person name="Bell-Sakyi L."/>
            <person name="Cui X.M."/>
            <person name="Yuan T.T."/>
            <person name="Jiang B.G."/>
            <person name="Yang W.F."/>
            <person name="Lam T.T."/>
            <person name="Chang Q.C."/>
            <person name="Ding S.J."/>
            <person name="Wang X.J."/>
            <person name="Zhu J.G."/>
            <person name="Ruan X.D."/>
            <person name="Zhao L."/>
            <person name="Wei J.T."/>
            <person name="Ye R.Z."/>
            <person name="Que T.C."/>
            <person name="Du C.H."/>
            <person name="Zhou Y.H."/>
            <person name="Cheng J.X."/>
            <person name="Dai P.F."/>
            <person name="Guo W.B."/>
            <person name="Han X.H."/>
            <person name="Huang E.J."/>
            <person name="Li L.F."/>
            <person name="Wei W."/>
            <person name="Gao Y.C."/>
            <person name="Liu J.Z."/>
            <person name="Shao H.Z."/>
            <person name="Wang X."/>
            <person name="Wang C.C."/>
            <person name="Yang T.C."/>
            <person name="Huo Q.B."/>
            <person name="Li W."/>
            <person name="Chen H.Y."/>
            <person name="Chen S.E."/>
            <person name="Zhou L.G."/>
            <person name="Ni X.B."/>
            <person name="Tian J.H."/>
            <person name="Sheng Y."/>
            <person name="Liu T."/>
            <person name="Pan Y.S."/>
            <person name="Xia L.Y."/>
            <person name="Li J."/>
            <person name="Zhao F."/>
            <person name="Cao W.C."/>
        </authorList>
    </citation>
    <scope>NUCLEOTIDE SEQUENCE [LARGE SCALE GENOMIC DNA]</scope>
    <source>
        <strain evidence="7">HaeL-2018</strain>
    </source>
</reference>
<sequence length="117" mass="12912">MESVKVANVLFLDAPIGTGYSYDATGNYNTDEEQAADETYLAILDFHHKFGLLSGDSFWIAGQGHAATHITLLVERLMHEPAVKLKGYAINNGVLDERSRGNSLMFFAYYHGVLGSR</sequence>
<dbReference type="Proteomes" id="UP000821853">
    <property type="component" value="Chromosome 2"/>
</dbReference>
<keyword evidence="4" id="KW-0732">Signal</keyword>
<evidence type="ECO:0000256" key="1">
    <source>
        <dbReference type="ARBA" id="ARBA00009431"/>
    </source>
</evidence>
<keyword evidence="3" id="KW-0645">Protease</keyword>
<dbReference type="EMBL" id="JABSTR010000004">
    <property type="protein sequence ID" value="KAH9366423.1"/>
    <property type="molecule type" value="Genomic_DNA"/>
</dbReference>
<accession>A0A9J6FUE7</accession>
<dbReference type="Gene3D" id="3.40.50.1820">
    <property type="entry name" value="alpha/beta hydrolase"/>
    <property type="match status" value="1"/>
</dbReference>
<keyword evidence="8" id="KW-1185">Reference proteome</keyword>
<dbReference type="OrthoDB" id="6510822at2759"/>
<dbReference type="GO" id="GO:0004185">
    <property type="term" value="F:serine-type carboxypeptidase activity"/>
    <property type="evidence" value="ECO:0007669"/>
    <property type="project" value="InterPro"/>
</dbReference>
<dbReference type="InterPro" id="IPR001563">
    <property type="entry name" value="Peptidase_S10"/>
</dbReference>
<dbReference type="Pfam" id="PF00450">
    <property type="entry name" value="Peptidase_S10"/>
    <property type="match status" value="1"/>
</dbReference>
<evidence type="ECO:0000313" key="8">
    <source>
        <dbReference type="Proteomes" id="UP000821853"/>
    </source>
</evidence>
<comment type="similarity">
    <text evidence="1">Belongs to the peptidase S10 family.</text>
</comment>
<evidence type="ECO:0000313" key="7">
    <source>
        <dbReference type="EMBL" id="KAH9366423.1"/>
    </source>
</evidence>